<gene>
    <name evidence="2" type="ORF">B296_00038336</name>
</gene>
<dbReference type="Proteomes" id="UP000287651">
    <property type="component" value="Unassembled WGS sequence"/>
</dbReference>
<organism evidence="2 3">
    <name type="scientific">Ensete ventricosum</name>
    <name type="common">Abyssinian banana</name>
    <name type="synonym">Musa ensete</name>
    <dbReference type="NCBI Taxonomy" id="4639"/>
    <lineage>
        <taxon>Eukaryota</taxon>
        <taxon>Viridiplantae</taxon>
        <taxon>Streptophyta</taxon>
        <taxon>Embryophyta</taxon>
        <taxon>Tracheophyta</taxon>
        <taxon>Spermatophyta</taxon>
        <taxon>Magnoliopsida</taxon>
        <taxon>Liliopsida</taxon>
        <taxon>Zingiberales</taxon>
        <taxon>Musaceae</taxon>
        <taxon>Ensete</taxon>
    </lineage>
</organism>
<reference evidence="2 3" key="1">
    <citation type="journal article" date="2014" name="Agronomy (Basel)">
        <title>A Draft Genome Sequence for Ensete ventricosum, the Drought-Tolerant Tree Against Hunger.</title>
        <authorList>
            <person name="Harrison J."/>
            <person name="Moore K.A."/>
            <person name="Paszkiewicz K."/>
            <person name="Jones T."/>
            <person name="Grant M."/>
            <person name="Ambacheew D."/>
            <person name="Muzemil S."/>
            <person name="Studholme D.J."/>
        </authorList>
    </citation>
    <scope>NUCLEOTIDE SEQUENCE [LARGE SCALE GENOMIC DNA]</scope>
</reference>
<feature type="region of interest" description="Disordered" evidence="1">
    <location>
        <begin position="20"/>
        <end position="82"/>
    </location>
</feature>
<evidence type="ECO:0000313" key="3">
    <source>
        <dbReference type="Proteomes" id="UP000287651"/>
    </source>
</evidence>
<dbReference type="AlphaFoldDB" id="A0A426Z820"/>
<evidence type="ECO:0000313" key="2">
    <source>
        <dbReference type="EMBL" id="RRT60137.1"/>
    </source>
</evidence>
<sequence length="120" mass="12625">MRLHYVELFYVFLLYFHGEGSEERGQSVTTRPSARAIGQRQAPIGAPSCGQGPYRGGRRRLGLPTGRPQGQPPAVSPQWAAGSPAKVVGPLTARVTASRGSVAHLEGLPPEAAAPTRGQG</sequence>
<dbReference type="EMBL" id="AMZH03007914">
    <property type="protein sequence ID" value="RRT60137.1"/>
    <property type="molecule type" value="Genomic_DNA"/>
</dbReference>
<protein>
    <submittedName>
        <fullName evidence="2">Uncharacterized protein</fullName>
    </submittedName>
</protein>
<accession>A0A426Z820</accession>
<name>A0A426Z820_ENSVE</name>
<evidence type="ECO:0000256" key="1">
    <source>
        <dbReference type="SAM" id="MobiDB-lite"/>
    </source>
</evidence>
<comment type="caution">
    <text evidence="2">The sequence shown here is derived from an EMBL/GenBank/DDBJ whole genome shotgun (WGS) entry which is preliminary data.</text>
</comment>
<proteinExistence type="predicted"/>
<feature type="region of interest" description="Disordered" evidence="1">
    <location>
        <begin position="100"/>
        <end position="120"/>
    </location>
</feature>